<evidence type="ECO:0000256" key="1">
    <source>
        <dbReference type="ARBA" id="ARBA00004141"/>
    </source>
</evidence>
<proteinExistence type="predicted"/>
<accession>A0A9W9YS20</accession>
<dbReference type="Gene3D" id="1.20.1250.20">
    <property type="entry name" value="MFS general substrate transporter like domains"/>
    <property type="match status" value="2"/>
</dbReference>
<feature type="transmembrane region" description="Helical" evidence="2">
    <location>
        <begin position="145"/>
        <end position="164"/>
    </location>
</feature>
<keyword evidence="2" id="KW-0812">Transmembrane</keyword>
<dbReference type="InterPro" id="IPR020846">
    <property type="entry name" value="MFS_dom"/>
</dbReference>
<comment type="subcellular location">
    <subcellularLocation>
        <location evidence="1">Membrane</location>
        <topology evidence="1">Multi-pass membrane protein</topology>
    </subcellularLocation>
</comment>
<dbReference type="AlphaFoldDB" id="A0A9W9YS20"/>
<name>A0A9W9YS20_9CNID</name>
<feature type="transmembrane region" description="Helical" evidence="2">
    <location>
        <begin position="81"/>
        <end position="102"/>
    </location>
</feature>
<evidence type="ECO:0000256" key="2">
    <source>
        <dbReference type="SAM" id="Phobius"/>
    </source>
</evidence>
<evidence type="ECO:0000313" key="4">
    <source>
        <dbReference type="EMBL" id="KAJ7365257.1"/>
    </source>
</evidence>
<keyword evidence="2" id="KW-0472">Membrane</keyword>
<feature type="domain" description="Major facilitator superfamily (MFS) profile" evidence="3">
    <location>
        <begin position="1"/>
        <end position="398"/>
    </location>
</feature>
<dbReference type="Pfam" id="PF07690">
    <property type="entry name" value="MFS_1"/>
    <property type="match status" value="1"/>
</dbReference>
<feature type="transmembrane region" description="Helical" evidence="2">
    <location>
        <begin position="27"/>
        <end position="45"/>
    </location>
</feature>
<feature type="transmembrane region" description="Helical" evidence="2">
    <location>
        <begin position="374"/>
        <end position="396"/>
    </location>
</feature>
<dbReference type="Proteomes" id="UP001163046">
    <property type="component" value="Unassembled WGS sequence"/>
</dbReference>
<organism evidence="4 5">
    <name type="scientific">Desmophyllum pertusum</name>
    <dbReference type="NCBI Taxonomy" id="174260"/>
    <lineage>
        <taxon>Eukaryota</taxon>
        <taxon>Metazoa</taxon>
        <taxon>Cnidaria</taxon>
        <taxon>Anthozoa</taxon>
        <taxon>Hexacorallia</taxon>
        <taxon>Scleractinia</taxon>
        <taxon>Caryophylliina</taxon>
        <taxon>Caryophylliidae</taxon>
        <taxon>Desmophyllum</taxon>
    </lineage>
</organism>
<comment type="caution">
    <text evidence="4">The sequence shown here is derived from an EMBL/GenBank/DDBJ whole genome shotgun (WGS) entry which is preliminary data.</text>
</comment>
<dbReference type="PANTHER" id="PTHR11360">
    <property type="entry name" value="MONOCARBOXYLATE TRANSPORTER"/>
    <property type="match status" value="1"/>
</dbReference>
<dbReference type="GO" id="GO:0022857">
    <property type="term" value="F:transmembrane transporter activity"/>
    <property type="evidence" value="ECO:0007669"/>
    <property type="project" value="InterPro"/>
</dbReference>
<dbReference type="InterPro" id="IPR036259">
    <property type="entry name" value="MFS_trans_sf"/>
</dbReference>
<feature type="transmembrane region" description="Helical" evidence="2">
    <location>
        <begin position="284"/>
        <end position="303"/>
    </location>
</feature>
<dbReference type="EMBL" id="MU827303">
    <property type="protein sequence ID" value="KAJ7365257.1"/>
    <property type="molecule type" value="Genomic_DNA"/>
</dbReference>
<feature type="transmembrane region" description="Helical" evidence="2">
    <location>
        <begin position="215"/>
        <end position="235"/>
    </location>
</feature>
<feature type="transmembrane region" description="Helical" evidence="2">
    <location>
        <begin position="255"/>
        <end position="272"/>
    </location>
</feature>
<sequence>MYMGILRSFGILFPVLMEEFQTSRERTAWIGSLAIALALFAAPFVGRLSEKFSCRLVTMAGALLLVVGLTATSFVHDIEVMFFTFSVLIGLGSCCCRTSCFLMVAKYFNKKRSFATGCVTMGPSLGMFMWGPITQVLLDSLGWRNTFRVMALSCTMTFLFAVTFNPNVEETDKIPEEVAQENSVQNDPQDDDNDSAKLQTRKEKLKILDFSVWRIPQYCILVVSFTLMFMCRFIPNVHLVKYSEELNIPADKASHFYMFLGISSGAARLLIGRLCDVKSVNIRYINQLGIAVAGLATLLLPLARSYISVAFYTVVFAFSDGAFITSQNVILLGIVGPDRRAAAFGFGGMLCSFALASGPPLAGLIADKLASYEYAFYTAGSMMLLSGAVQFILLCFKSKTKRELVNASMVVDSEEISENSQYKETMIIKNTWEDFMLSLL</sequence>
<dbReference type="GO" id="GO:0016020">
    <property type="term" value="C:membrane"/>
    <property type="evidence" value="ECO:0007669"/>
    <property type="project" value="UniProtKB-SubCell"/>
</dbReference>
<feature type="transmembrane region" description="Helical" evidence="2">
    <location>
        <begin position="341"/>
        <end position="362"/>
    </location>
</feature>
<feature type="transmembrane region" description="Helical" evidence="2">
    <location>
        <begin position="57"/>
        <end position="75"/>
    </location>
</feature>
<evidence type="ECO:0000259" key="3">
    <source>
        <dbReference type="PROSITE" id="PS50850"/>
    </source>
</evidence>
<dbReference type="InterPro" id="IPR050327">
    <property type="entry name" value="Proton-linked_MCT"/>
</dbReference>
<keyword evidence="2" id="KW-1133">Transmembrane helix</keyword>
<reference evidence="4" key="1">
    <citation type="submission" date="2023-01" db="EMBL/GenBank/DDBJ databases">
        <title>Genome assembly of the deep-sea coral Lophelia pertusa.</title>
        <authorList>
            <person name="Herrera S."/>
            <person name="Cordes E."/>
        </authorList>
    </citation>
    <scope>NUCLEOTIDE SEQUENCE</scope>
    <source>
        <strain evidence="4">USNM1676648</strain>
        <tissue evidence="4">Polyp</tissue>
    </source>
</reference>
<feature type="transmembrane region" description="Helical" evidence="2">
    <location>
        <begin position="309"/>
        <end position="334"/>
    </location>
</feature>
<dbReference type="CDD" id="cd17352">
    <property type="entry name" value="MFS_MCT_SLC16"/>
    <property type="match status" value="1"/>
</dbReference>
<protein>
    <recommendedName>
        <fullName evidence="3">Major facilitator superfamily (MFS) profile domain-containing protein</fullName>
    </recommendedName>
</protein>
<gene>
    <name evidence="4" type="ORF">OS493_005354</name>
</gene>
<dbReference type="InterPro" id="IPR011701">
    <property type="entry name" value="MFS"/>
</dbReference>
<dbReference type="PANTHER" id="PTHR11360:SF251">
    <property type="entry name" value="MAJOR FACILITATOR SUPERFAMILY (MFS) PROFILE DOMAIN-CONTAINING PROTEIN"/>
    <property type="match status" value="1"/>
</dbReference>
<dbReference type="PROSITE" id="PS50850">
    <property type="entry name" value="MFS"/>
    <property type="match status" value="1"/>
</dbReference>
<dbReference type="OrthoDB" id="410267at2759"/>
<evidence type="ECO:0000313" key="5">
    <source>
        <dbReference type="Proteomes" id="UP001163046"/>
    </source>
</evidence>
<feature type="transmembrane region" description="Helical" evidence="2">
    <location>
        <begin position="114"/>
        <end position="133"/>
    </location>
</feature>
<keyword evidence="5" id="KW-1185">Reference proteome</keyword>
<dbReference type="SUPFAM" id="SSF103473">
    <property type="entry name" value="MFS general substrate transporter"/>
    <property type="match status" value="1"/>
</dbReference>